<dbReference type="AlphaFoldDB" id="A0A8S4GES4"/>
<sequence length="456" mass="50602">MAMTCYGCSVEVAEHKYLKCKTCKFAFCFACLKVPHNQSLAKEAIESLKCPACTNVTRRRVNDNTPIQQSSGNDTSSFMLDDDSMNMSCDNPKQISSPDPASHLKKSANLSIETISQLFDAKLSPTSHFMMNLRAALREDVKTLVNAEVSTAIQLLKDDFTTTTDFLAAEQSDIKSEIKRRDETIKTLELSNLELQNQIREISGRLSTMEKISRDCNVEVQAVPEKRSENVLTIFKNICETLKVPIVETEIRACRRVSKVNSNSDRPRNILVTLSSPRQRDLVISAALRYNKAHPNEKLNSVNAGIIGQSSRIYVNEHLSSDSKKLHASARAFAKEKSYKYVWGEIFRKIPADLGGGRRDMWDFYPLKPPRWPPSVQVGAPGSPGERTGVTSHRAAALLRETQGLPTPSQPARLYMATCTAALPGAAIMRRLGPPSSPPTTPNLLLVAFYDGQELP</sequence>
<dbReference type="Proteomes" id="UP000653454">
    <property type="component" value="Unassembled WGS sequence"/>
</dbReference>
<keyword evidence="2" id="KW-1185">Reference proteome</keyword>
<dbReference type="EMBL" id="CAJHNJ030000622">
    <property type="protein sequence ID" value="CAG9138377.1"/>
    <property type="molecule type" value="Genomic_DNA"/>
</dbReference>
<reference evidence="1" key="1">
    <citation type="submission" date="2020-11" db="EMBL/GenBank/DDBJ databases">
        <authorList>
            <person name="Whiteford S."/>
        </authorList>
    </citation>
    <scope>NUCLEOTIDE SEQUENCE</scope>
</reference>
<protein>
    <submittedName>
        <fullName evidence="1">(diamondback moth) hypothetical protein</fullName>
    </submittedName>
</protein>
<evidence type="ECO:0000313" key="2">
    <source>
        <dbReference type="Proteomes" id="UP000653454"/>
    </source>
</evidence>
<evidence type="ECO:0000313" key="1">
    <source>
        <dbReference type="EMBL" id="CAG9138377.1"/>
    </source>
</evidence>
<comment type="caution">
    <text evidence="1">The sequence shown here is derived from an EMBL/GenBank/DDBJ whole genome shotgun (WGS) entry which is preliminary data.</text>
</comment>
<organism evidence="1 2">
    <name type="scientific">Plutella xylostella</name>
    <name type="common">Diamondback moth</name>
    <name type="synonym">Plutella maculipennis</name>
    <dbReference type="NCBI Taxonomy" id="51655"/>
    <lineage>
        <taxon>Eukaryota</taxon>
        <taxon>Metazoa</taxon>
        <taxon>Ecdysozoa</taxon>
        <taxon>Arthropoda</taxon>
        <taxon>Hexapoda</taxon>
        <taxon>Insecta</taxon>
        <taxon>Pterygota</taxon>
        <taxon>Neoptera</taxon>
        <taxon>Endopterygota</taxon>
        <taxon>Lepidoptera</taxon>
        <taxon>Glossata</taxon>
        <taxon>Ditrysia</taxon>
        <taxon>Yponomeutoidea</taxon>
        <taxon>Plutellidae</taxon>
        <taxon>Plutella</taxon>
    </lineage>
</organism>
<name>A0A8S4GES4_PLUXY</name>
<proteinExistence type="predicted"/>
<accession>A0A8S4GES4</accession>
<gene>
    <name evidence="1" type="ORF">PLXY2_LOCUS16630</name>
</gene>